<evidence type="ECO:0000256" key="6">
    <source>
        <dbReference type="SAM" id="MobiDB-lite"/>
    </source>
</evidence>
<reference evidence="9" key="1">
    <citation type="submission" date="2017-05" db="EMBL/GenBank/DDBJ databases">
        <authorList>
            <person name="Sung H."/>
        </authorList>
    </citation>
    <scope>NUCLEOTIDE SEQUENCE [LARGE SCALE GENOMIC DNA]</scope>
    <source>
        <strain evidence="9">AR23208</strain>
    </source>
</reference>
<dbReference type="InterPro" id="IPR020806">
    <property type="entry name" value="PKS_PP-bd"/>
</dbReference>
<dbReference type="Proteomes" id="UP000195437">
    <property type="component" value="Chromosome"/>
</dbReference>
<accession>A0A1Y0ISM4</accession>
<dbReference type="GO" id="GO:0031177">
    <property type="term" value="F:phosphopantetheine binding"/>
    <property type="evidence" value="ECO:0007669"/>
    <property type="project" value="InterPro"/>
</dbReference>
<dbReference type="FunFam" id="3.30.559.30:FF:000001">
    <property type="entry name" value="Non-ribosomal peptide synthetase"/>
    <property type="match status" value="1"/>
</dbReference>
<dbReference type="PROSITE" id="PS50075">
    <property type="entry name" value="CARRIER"/>
    <property type="match status" value="2"/>
</dbReference>
<dbReference type="EMBL" id="CP021434">
    <property type="protein sequence ID" value="ARU62806.1"/>
    <property type="molecule type" value="Genomic_DNA"/>
</dbReference>
<dbReference type="Gene3D" id="3.30.300.30">
    <property type="match status" value="2"/>
</dbReference>
<dbReference type="NCBIfam" id="NF003417">
    <property type="entry name" value="PRK04813.1"/>
    <property type="match status" value="2"/>
</dbReference>
<dbReference type="Gene3D" id="3.40.50.980">
    <property type="match status" value="4"/>
</dbReference>
<dbReference type="SUPFAM" id="SSF52777">
    <property type="entry name" value="CoA-dependent acyltransferases"/>
    <property type="match status" value="4"/>
</dbReference>
<dbReference type="InterPro" id="IPR025110">
    <property type="entry name" value="AMP-bd_C"/>
</dbReference>
<evidence type="ECO:0000256" key="3">
    <source>
        <dbReference type="ARBA" id="ARBA00022450"/>
    </source>
</evidence>
<dbReference type="InterPro" id="IPR023213">
    <property type="entry name" value="CAT-like_dom_sf"/>
</dbReference>
<dbReference type="Gene3D" id="1.10.1200.10">
    <property type="entry name" value="ACP-like"/>
    <property type="match status" value="2"/>
</dbReference>
<dbReference type="NCBIfam" id="TIGR01733">
    <property type="entry name" value="AA-adenyl-dom"/>
    <property type="match status" value="2"/>
</dbReference>
<keyword evidence="5" id="KW-0045">Antibiotic biosynthesis</keyword>
<dbReference type="Pfam" id="PF00668">
    <property type="entry name" value="Condensation"/>
    <property type="match status" value="2"/>
</dbReference>
<dbReference type="SMART" id="SM00823">
    <property type="entry name" value="PKS_PP"/>
    <property type="match status" value="2"/>
</dbReference>
<dbReference type="CDD" id="cd05930">
    <property type="entry name" value="A_NRPS"/>
    <property type="match status" value="1"/>
</dbReference>
<dbReference type="OrthoDB" id="9765680at2"/>
<name>A0A1Y0ISM4_9BACL</name>
<dbReference type="InterPro" id="IPR000873">
    <property type="entry name" value="AMP-dep_synth/lig_dom"/>
</dbReference>
<dbReference type="GO" id="GO:0043041">
    <property type="term" value="P:amino acid activation for nonribosomal peptide biosynthetic process"/>
    <property type="evidence" value="ECO:0007669"/>
    <property type="project" value="TreeGrafter"/>
</dbReference>
<dbReference type="FunFam" id="3.40.50.980:FF:000001">
    <property type="entry name" value="Non-ribosomal peptide synthetase"/>
    <property type="match status" value="2"/>
</dbReference>
<dbReference type="RefSeq" id="WP_087458156.1">
    <property type="nucleotide sequence ID" value="NZ_CP021434.1"/>
</dbReference>
<dbReference type="PROSITE" id="PS00012">
    <property type="entry name" value="PHOSPHOPANTETHEINE"/>
    <property type="match status" value="2"/>
</dbReference>
<keyword evidence="4" id="KW-0597">Phosphoprotein</keyword>
<dbReference type="FunFam" id="3.30.559.10:FF:000012">
    <property type="entry name" value="Non-ribosomal peptide synthetase"/>
    <property type="match status" value="1"/>
</dbReference>
<dbReference type="PANTHER" id="PTHR45527">
    <property type="entry name" value="NONRIBOSOMAL PEPTIDE SYNTHETASE"/>
    <property type="match status" value="1"/>
</dbReference>
<dbReference type="Pfam" id="PF00501">
    <property type="entry name" value="AMP-binding"/>
    <property type="match status" value="2"/>
</dbReference>
<feature type="domain" description="Carrier" evidence="7">
    <location>
        <begin position="1019"/>
        <end position="1094"/>
    </location>
</feature>
<dbReference type="FunFam" id="3.30.300.30:FF:000010">
    <property type="entry name" value="Enterobactin synthetase component F"/>
    <property type="match status" value="2"/>
</dbReference>
<dbReference type="CDD" id="cd19531">
    <property type="entry name" value="LCL_NRPS-like"/>
    <property type="match status" value="2"/>
</dbReference>
<dbReference type="PANTHER" id="PTHR45527:SF14">
    <property type="entry name" value="PLIPASTATIN SYNTHASE SUBUNIT B"/>
    <property type="match status" value="1"/>
</dbReference>
<dbReference type="FunFam" id="3.40.50.12780:FF:000012">
    <property type="entry name" value="Non-ribosomal peptide synthetase"/>
    <property type="match status" value="2"/>
</dbReference>
<evidence type="ECO:0000256" key="5">
    <source>
        <dbReference type="ARBA" id="ARBA00023194"/>
    </source>
</evidence>
<evidence type="ECO:0000259" key="7">
    <source>
        <dbReference type="PROSITE" id="PS50075"/>
    </source>
</evidence>
<dbReference type="GO" id="GO:0005829">
    <property type="term" value="C:cytosol"/>
    <property type="evidence" value="ECO:0007669"/>
    <property type="project" value="TreeGrafter"/>
</dbReference>
<evidence type="ECO:0000313" key="9">
    <source>
        <dbReference type="Proteomes" id="UP000195437"/>
    </source>
</evidence>
<dbReference type="InterPro" id="IPR020845">
    <property type="entry name" value="AMP-binding_CS"/>
</dbReference>
<organism evidence="8 9">
    <name type="scientific">Tumebacillus avium</name>
    <dbReference type="NCBI Taxonomy" id="1903704"/>
    <lineage>
        <taxon>Bacteria</taxon>
        <taxon>Bacillati</taxon>
        <taxon>Bacillota</taxon>
        <taxon>Bacilli</taxon>
        <taxon>Bacillales</taxon>
        <taxon>Alicyclobacillaceae</taxon>
        <taxon>Tumebacillus</taxon>
    </lineage>
</organism>
<evidence type="ECO:0000256" key="1">
    <source>
        <dbReference type="ARBA" id="ARBA00001957"/>
    </source>
</evidence>
<evidence type="ECO:0000256" key="2">
    <source>
        <dbReference type="ARBA" id="ARBA00006432"/>
    </source>
</evidence>
<protein>
    <recommendedName>
        <fullName evidence="7">Carrier domain-containing protein</fullName>
    </recommendedName>
</protein>
<sequence>MDNNKTDIQEKRSTLTAAQRELLKRRMRGEATAPAAVKPSGIPRRPAGDIPLSFSQQRVWLLDQLEPGTATYNIPYAVQMTGDLRLDVLERALNEIVARHEALRTVFTAGEEEAVQTVLPHLTLTVPLIDLTALPAGEREAETARLTEQESKRPFDLAAGPMLRATVLQHGADAYTLVLVIHHIIGDGWSFGVLIREMAALYDAFLTGRPSPLEALPVQYGDFAHWQREWMQGEVLQKQLGYWKDQLGQELTTLHLPTDRSRPAMQTFTGALYDFWLPKELEHRLEALGKGEGATLYMTLLAAFKTLLYRYTMQEDITVGSPIANRNKGEIEGLIGFFVNTLVMRTGVGGDLSFRDVLSRVKETAVGAFANQDLPFEKLVEELQPERNMSYSPLFQVMFALQNAPVPELKLSGLHLQAQELDSGTSKFDLSLYMMQKESGLLARFEYNTDLFDRATMERMGKHLHNLLDSILSDAGQTIATLPLLTAQEASLFAGEWNGPQADFPQEETVYSLFEAQAARTPDAPAVLFENQTLTFGELNARANQVARYLQKQGVTPQGLVGISMERTPEMITALLGIMKTGAAYVPVDPGYPEERKAYMLEDSGVNLLLTQSRVLETLPVHSAKAVCLDTDWAEIAEESQDNLGVQPDPSSIWYVLYTSGSTGKPKGVEGTYRAMVNRFQWMWNSYPFAAGDVCSQKTSLNFGDSIWEIWGPLLQGVPLVIFSDLTVKDIEQFVPALRTHKVTRIVLVPSLLRALLDTYDDLQQELPDLKFWVCSGEALTVELTQRFHKALPAAQLLNLYGSTEVAADVTYYETEKVLPGAVNIPIGRPIANAELYILDRNLQQVPIGVPGELCAGGAVLARGYYKRPDLTAERFLPNPFGQGRLFKTGDVVRWLPDGNIEFLGRVDNQVKVRGFRIELGEIEAALIQHDDVHSTIVTVREDIPGDKRLVAYSVPLEGAEVSAGDLRQFLQNKLPEYMVPSAFVMLEALPLTPSGKINRLALPAPDGAAGQAERPFVAPRTAVEAELAAIWQEVLRLEQVSADAHFFELGGHSLLATQILSRVRRAFEVSLPLKLFFEAPTLQALAEQIEAAQSEGKGLQTPPVLPQPRAEYMPMSSSQERLWFFEQLQPGTPTYNIPEVVRIQGAIDFDALQSALNELVRRHENLRTSFHMVGGQPVQKIEPFTPRPLPVIDLQGLPETERYPRGKELATELYKRPFTLSDGAPFSLTLLRLSEQDHILVLMMHHIITDGWSMSRIYQETLALYDRYSQGEVSDLPELPVQYADYAVWQRELLNGAGLDGQLAYWREQLQGPLPVLQLPTDRPRPAQQTFRGNSFSFEVPRSLSDELHLLARQEGVTLYMLLLAAFNTLLSRYSGQEDILLGSPVANRTREEVEGLIGFFVNTIVLRTDLSGAPTFRELLARVKQTTLDAYANQDVPFERLVEAVRPERSSSHSTLIQAVFALLNTPGSALQVEGLQVELPGMTLTRLGVEKESVDYDFVINMVDNENGLRGVCEYNADLFDTATIQRLLRHFIALLGAILDNPERSITELPFLSETEREQALAIGANTGTLALQDTLIHHSFERQAAQTPDATALVVGETRLSYAQLNRQANAVAARLQQLGVVPGALVGIYMDRSADMVIGMLGVLKAGGAYVPLDPAYPQERVLYTMEDAKLAVLLTQAHLLHDLPEHGAEKLCLPLPETELAADDNLTSAVIERDLAYVIYTSGSTGRPKGVAIEHRSAATMIEWAKAEFSQAELAGVLFATSICFDLSVFELFVTLAAGGTVLLAENALHLPELAARDDVTLINTVPSAIAELLRLNAIPSSVRTVNLAGEALPLHFVQKLYALGTVEKVYNLYGPSEDTTYSTYAMIDRETATAPVIGRPLPNTQAYLLDAHLQPVPTGVAGQLYLAGDGLARGYLGRDDLTAEKFIGDPFSAAPDARMYATGDLARWLPDGNLEYLGRLDHQVKLRGFRIETGEIETLLLRHAAVREALVLLREDEPGQARLTAYLVTAAEGETPESNELRSLLKQQLPEYMVPGHFVCLTAFPLSPNGKVDRKRLPAPEQGTGAATDYVAPRNETEAKLAAIWQELLRLERVGVHDSFFEIGGHSLIATRMVVEIQETFGILVPLKELFEAVTISELATLIEQVQLTGGATEPEKPAIKAMQRTARTSRRS</sequence>
<dbReference type="FunFam" id="1.10.1200.10:FF:000005">
    <property type="entry name" value="Nonribosomal peptide synthetase 1"/>
    <property type="match status" value="2"/>
</dbReference>
<dbReference type="Pfam" id="PF13193">
    <property type="entry name" value="AMP-binding_C"/>
    <property type="match status" value="2"/>
</dbReference>
<feature type="domain" description="Carrier" evidence="7">
    <location>
        <begin position="2080"/>
        <end position="2155"/>
    </location>
</feature>
<dbReference type="GO" id="GO:0017000">
    <property type="term" value="P:antibiotic biosynthetic process"/>
    <property type="evidence" value="ECO:0007669"/>
    <property type="project" value="UniProtKB-KW"/>
</dbReference>
<evidence type="ECO:0000313" key="8">
    <source>
        <dbReference type="EMBL" id="ARU62806.1"/>
    </source>
</evidence>
<dbReference type="GO" id="GO:0008610">
    <property type="term" value="P:lipid biosynthetic process"/>
    <property type="evidence" value="ECO:0007669"/>
    <property type="project" value="UniProtKB-ARBA"/>
</dbReference>
<dbReference type="GO" id="GO:0044550">
    <property type="term" value="P:secondary metabolite biosynthetic process"/>
    <property type="evidence" value="ECO:0007669"/>
    <property type="project" value="UniProtKB-ARBA"/>
</dbReference>
<dbReference type="InterPro" id="IPR036736">
    <property type="entry name" value="ACP-like_sf"/>
</dbReference>
<dbReference type="InterPro" id="IPR001242">
    <property type="entry name" value="Condensation_dom"/>
</dbReference>
<dbReference type="CDD" id="cd12115">
    <property type="entry name" value="A_NRPS_Sfm_like"/>
    <property type="match status" value="1"/>
</dbReference>
<dbReference type="InterPro" id="IPR045851">
    <property type="entry name" value="AMP-bd_C_sf"/>
</dbReference>
<gene>
    <name evidence="8" type="ORF">CBW65_18885</name>
</gene>
<proteinExistence type="inferred from homology"/>
<dbReference type="PROSITE" id="PS00455">
    <property type="entry name" value="AMP_BINDING"/>
    <property type="match status" value="2"/>
</dbReference>
<dbReference type="Gene3D" id="3.30.559.10">
    <property type="entry name" value="Chloramphenicol acetyltransferase-like domain"/>
    <property type="match status" value="2"/>
</dbReference>
<dbReference type="Gene3D" id="3.30.559.30">
    <property type="entry name" value="Nonribosomal peptide synthetase, condensation domain"/>
    <property type="match status" value="2"/>
</dbReference>
<dbReference type="Gene3D" id="2.30.38.10">
    <property type="entry name" value="Luciferase, Domain 3"/>
    <property type="match status" value="2"/>
</dbReference>
<dbReference type="InterPro" id="IPR006162">
    <property type="entry name" value="Ppantetheine_attach_site"/>
</dbReference>
<dbReference type="GO" id="GO:0003824">
    <property type="term" value="F:catalytic activity"/>
    <property type="evidence" value="ECO:0007669"/>
    <property type="project" value="InterPro"/>
</dbReference>
<evidence type="ECO:0000256" key="4">
    <source>
        <dbReference type="ARBA" id="ARBA00022553"/>
    </source>
</evidence>
<feature type="region of interest" description="Disordered" evidence="6">
    <location>
        <begin position="2161"/>
        <end position="2181"/>
    </location>
</feature>
<dbReference type="FunFam" id="2.30.38.10:FF:000001">
    <property type="entry name" value="Non-ribosomal peptide synthetase PvdI"/>
    <property type="match status" value="2"/>
</dbReference>
<feature type="region of interest" description="Disordered" evidence="6">
    <location>
        <begin position="28"/>
        <end position="47"/>
    </location>
</feature>
<comment type="similarity">
    <text evidence="2">Belongs to the ATP-dependent AMP-binding enzyme family.</text>
</comment>
<dbReference type="KEGG" id="tum:CBW65_18885"/>
<keyword evidence="3" id="KW-0596">Phosphopantetheine</keyword>
<dbReference type="SUPFAM" id="SSF47336">
    <property type="entry name" value="ACP-like"/>
    <property type="match status" value="2"/>
</dbReference>
<dbReference type="InterPro" id="IPR010071">
    <property type="entry name" value="AA_adenyl_dom"/>
</dbReference>
<dbReference type="SUPFAM" id="SSF56801">
    <property type="entry name" value="Acetyl-CoA synthetase-like"/>
    <property type="match status" value="2"/>
</dbReference>
<dbReference type="Pfam" id="PF00550">
    <property type="entry name" value="PP-binding"/>
    <property type="match status" value="2"/>
</dbReference>
<comment type="cofactor">
    <cofactor evidence="1">
        <name>pantetheine 4'-phosphate</name>
        <dbReference type="ChEBI" id="CHEBI:47942"/>
    </cofactor>
</comment>
<keyword evidence="9" id="KW-1185">Reference proteome</keyword>
<dbReference type="InterPro" id="IPR009081">
    <property type="entry name" value="PP-bd_ACP"/>
</dbReference>